<evidence type="ECO:0000313" key="1">
    <source>
        <dbReference type="EMBL" id="EAZ91680.1"/>
    </source>
</evidence>
<protein>
    <submittedName>
        <fullName evidence="1">Uncharacterized protein</fullName>
    </submittedName>
</protein>
<sequence length="63" mass="6947">MSQRLKSYNFEDCLMNKYLFAKVGFTVLTMFGMGNININSASALTITYNAGLDFSPTNNPNGV</sequence>
<comment type="caution">
    <text evidence="1">The sequence shown here is derived from an EMBL/GenBank/DDBJ whole genome shotgun (WGS) entry which is preliminary data.</text>
</comment>
<name>A3IPB5_9CHRO</name>
<dbReference type="Proteomes" id="UP000003781">
    <property type="component" value="Unassembled WGS sequence"/>
</dbReference>
<reference evidence="1 2" key="1">
    <citation type="submission" date="2007-03" db="EMBL/GenBank/DDBJ databases">
        <authorList>
            <person name="Stal L."/>
            <person name="Ferriera S."/>
            <person name="Johnson J."/>
            <person name="Kravitz S."/>
            <person name="Beeson K."/>
            <person name="Sutton G."/>
            <person name="Rogers Y.-H."/>
            <person name="Friedman R."/>
            <person name="Frazier M."/>
            <person name="Venter J.C."/>
        </authorList>
    </citation>
    <scope>NUCLEOTIDE SEQUENCE [LARGE SCALE GENOMIC DNA]</scope>
    <source>
        <strain evidence="1 2">CCY0110</strain>
    </source>
</reference>
<accession>A3IPB5</accession>
<keyword evidence="2" id="KW-1185">Reference proteome</keyword>
<gene>
    <name evidence="1" type="ORF">CY0110_26153</name>
</gene>
<organism evidence="1 2">
    <name type="scientific">Crocosphaera chwakensis CCY0110</name>
    <dbReference type="NCBI Taxonomy" id="391612"/>
    <lineage>
        <taxon>Bacteria</taxon>
        <taxon>Bacillati</taxon>
        <taxon>Cyanobacteriota</taxon>
        <taxon>Cyanophyceae</taxon>
        <taxon>Oscillatoriophycideae</taxon>
        <taxon>Chroococcales</taxon>
        <taxon>Aphanothecaceae</taxon>
        <taxon>Crocosphaera</taxon>
        <taxon>Crocosphaera chwakensis</taxon>
    </lineage>
</organism>
<dbReference type="EMBL" id="AAXW01000012">
    <property type="protein sequence ID" value="EAZ91680.1"/>
    <property type="molecule type" value="Genomic_DNA"/>
</dbReference>
<proteinExistence type="predicted"/>
<evidence type="ECO:0000313" key="2">
    <source>
        <dbReference type="Proteomes" id="UP000003781"/>
    </source>
</evidence>
<dbReference type="AlphaFoldDB" id="A3IPB5"/>